<dbReference type="GO" id="GO:0016020">
    <property type="term" value="C:membrane"/>
    <property type="evidence" value="ECO:0007669"/>
    <property type="project" value="UniProtKB-SubCell"/>
</dbReference>
<evidence type="ECO:0000256" key="3">
    <source>
        <dbReference type="ARBA" id="ARBA00022989"/>
    </source>
</evidence>
<accession>A0A078AXS2</accession>
<sequence length="726" mass="84742">MENISLIKNTINERNIEKGLEDIHIRTSKIAKYYNQEFNDNNETFIKSQQFRTQNFDSRVGQVLSLERSLSQSRDIDNEVFINDKERLLAERNVFSSPKIRQAMGVIGDFEIKLNQSNGNKGVENIYHVDNVDIMSGKSGTPIESQNIRSAAQLRNFLQSKRQINSRLTGGSQGRSADFNAGQNFKHSFSDYQNLMALKGMKTLKRSSFSSKDFLTKDEQKLGNPKSLESLDRSFSKLRGLLDRKCDRLDIQNKLFAQPKTTQNAYRSQVNLLHNKKLIDRRFNVERNLAQDDPSQFGLDLNAKQRILYASMKNQTTIDSNVQQTPHYQTLIANPLAKQYQSNFQTVNGWQAKERENVSLSGQQKHNYHILSQSDRQTYLNGLNERTQLKKVNGISEYAQESFLTSIKINKDYQKAYQDNPNVFRKSQGQLTQFANKQTIALDDQEFDFQKYMEEYQLKQQENMGRQIPKINLETIQKYVFSYVDQHLIEIICLVTFLSYLITFIYGKRVNRQIADKWLMEVRQVLADNFARIGQSSQIKTKDDVYFEMKDIVWIEIPIERQDKTIHSEILLIQPREIKKTFQSMPHLEKIMINICPYTPYLGDDQTSIQFYGENHESINELTRDKRICEMLINHSDKIMGIHITDQKLYSKNDFVLKCQLKLNDNEISGWAQLMKDILYLSDYLTRMRIPTKIQEETITRRNRLLKNVKVADKRANTIKSINKSS</sequence>
<dbReference type="OrthoDB" id="10039147at2759"/>
<name>A0A078AXS2_STYLE</name>
<keyword evidence="4 5" id="KW-0472">Membrane</keyword>
<comment type="subcellular location">
    <subcellularLocation>
        <location evidence="1">Membrane</location>
        <topology evidence="1">Single-pass membrane protein</topology>
    </subcellularLocation>
</comment>
<evidence type="ECO:0000313" key="6">
    <source>
        <dbReference type="EMBL" id="CDW86861.1"/>
    </source>
</evidence>
<keyword evidence="7" id="KW-1185">Reference proteome</keyword>
<dbReference type="Pfam" id="PF07946">
    <property type="entry name" value="CCDC47"/>
    <property type="match status" value="2"/>
</dbReference>
<evidence type="ECO:0000256" key="2">
    <source>
        <dbReference type="ARBA" id="ARBA00022692"/>
    </source>
</evidence>
<protein>
    <submittedName>
        <fullName evidence="6">Uncharacterized protein</fullName>
    </submittedName>
</protein>
<dbReference type="GO" id="GO:0005509">
    <property type="term" value="F:calcium ion binding"/>
    <property type="evidence" value="ECO:0007669"/>
    <property type="project" value="InterPro"/>
</dbReference>
<keyword evidence="3 5" id="KW-1133">Transmembrane helix</keyword>
<dbReference type="PANTHER" id="PTHR12883:SF0">
    <property type="entry name" value="PAT COMPLEX SUBUNIT CCDC47"/>
    <property type="match status" value="1"/>
</dbReference>
<feature type="transmembrane region" description="Helical" evidence="5">
    <location>
        <begin position="488"/>
        <end position="507"/>
    </location>
</feature>
<dbReference type="GO" id="GO:0032469">
    <property type="term" value="P:endoplasmic reticulum calcium ion homeostasis"/>
    <property type="evidence" value="ECO:0007669"/>
    <property type="project" value="InterPro"/>
</dbReference>
<reference evidence="6 7" key="1">
    <citation type="submission" date="2014-06" db="EMBL/GenBank/DDBJ databases">
        <authorList>
            <person name="Swart Estienne"/>
        </authorList>
    </citation>
    <scope>NUCLEOTIDE SEQUENCE [LARGE SCALE GENOMIC DNA]</scope>
    <source>
        <strain evidence="6 7">130c</strain>
    </source>
</reference>
<dbReference type="InParanoid" id="A0A078AXS2"/>
<gene>
    <name evidence="6" type="primary">Contig14972.g15955</name>
    <name evidence="6" type="ORF">STYLEM_15960</name>
</gene>
<dbReference type="InterPro" id="IPR012879">
    <property type="entry name" value="CCDC47"/>
</dbReference>
<evidence type="ECO:0000256" key="4">
    <source>
        <dbReference type="ARBA" id="ARBA00023136"/>
    </source>
</evidence>
<evidence type="ECO:0000256" key="5">
    <source>
        <dbReference type="SAM" id="Phobius"/>
    </source>
</evidence>
<dbReference type="EMBL" id="CCKQ01015047">
    <property type="protein sequence ID" value="CDW86861.1"/>
    <property type="molecule type" value="Genomic_DNA"/>
</dbReference>
<dbReference type="PANTHER" id="PTHR12883">
    <property type="entry name" value="ADIPOCYTE-SPECIFIC PROTEIN 4-RELATED"/>
    <property type="match status" value="1"/>
</dbReference>
<evidence type="ECO:0000256" key="1">
    <source>
        <dbReference type="ARBA" id="ARBA00004167"/>
    </source>
</evidence>
<evidence type="ECO:0000313" key="7">
    <source>
        <dbReference type="Proteomes" id="UP000039865"/>
    </source>
</evidence>
<dbReference type="Proteomes" id="UP000039865">
    <property type="component" value="Unassembled WGS sequence"/>
</dbReference>
<dbReference type="GO" id="GO:0005783">
    <property type="term" value="C:endoplasmic reticulum"/>
    <property type="evidence" value="ECO:0007669"/>
    <property type="project" value="InterPro"/>
</dbReference>
<keyword evidence="2 5" id="KW-0812">Transmembrane</keyword>
<organism evidence="6 7">
    <name type="scientific">Stylonychia lemnae</name>
    <name type="common">Ciliate</name>
    <dbReference type="NCBI Taxonomy" id="5949"/>
    <lineage>
        <taxon>Eukaryota</taxon>
        <taxon>Sar</taxon>
        <taxon>Alveolata</taxon>
        <taxon>Ciliophora</taxon>
        <taxon>Intramacronucleata</taxon>
        <taxon>Spirotrichea</taxon>
        <taxon>Stichotrichia</taxon>
        <taxon>Sporadotrichida</taxon>
        <taxon>Oxytrichidae</taxon>
        <taxon>Stylonychinae</taxon>
        <taxon>Stylonychia</taxon>
    </lineage>
</organism>
<dbReference type="AlphaFoldDB" id="A0A078AXS2"/>
<proteinExistence type="predicted"/>